<evidence type="ECO:0000313" key="13">
    <source>
        <dbReference type="Proteomes" id="UP000193200"/>
    </source>
</evidence>
<evidence type="ECO:0000256" key="5">
    <source>
        <dbReference type="ARBA" id="ARBA00022984"/>
    </source>
</evidence>
<keyword evidence="4" id="KW-0133">Cell shape</keyword>
<dbReference type="PANTHER" id="PTHR21581:SF6">
    <property type="entry name" value="TRAFFICKING PROTEIN PARTICLE COMPLEX SUBUNIT 12"/>
    <property type="match status" value="1"/>
</dbReference>
<dbReference type="PANTHER" id="PTHR21581">
    <property type="entry name" value="D-ALANYL-D-ALANINE CARBOXYPEPTIDASE"/>
    <property type="match status" value="1"/>
</dbReference>
<keyword evidence="3 12" id="KW-0378">Hydrolase</keyword>
<dbReference type="InterPro" id="IPR012338">
    <property type="entry name" value="Beta-lactam/transpept-like"/>
</dbReference>
<protein>
    <submittedName>
        <fullName evidence="12">D-alanyl-D-alanine carboxypeptidase DacF</fullName>
        <ecNumber evidence="12">3.4.16.4</ecNumber>
    </submittedName>
</protein>
<dbReference type="SUPFAM" id="SSF56601">
    <property type="entry name" value="beta-lactamase/transpeptidase-like"/>
    <property type="match status" value="1"/>
</dbReference>
<dbReference type="AlphaFoldDB" id="A0A1Y5SLU0"/>
<sequence>MRQLFGWGRLPRLDIATLLLSLTVAILTFAGTPAEARYAGIIIDADNGQVLYARNADQRLYPASLTKIMTLYMVFEAIERGELRFDQRLKVSARAEGQAPTKLGLKRGSTIRVEDAVLALVTKSANDAATVLAEALAPTEAAFAIAMTERARKLGMRRTSFRNATGLPNRHQRSTARDMATLAVAMLRDFPQHYHYFSQRSFTYAGRTYDNHNGLLGNYEGTDGIKTGYIRASGFNLVASVRRGERRLIGVVFGGRTPKSRDAQMKKLFDRSFAMIDIDTPVGVPLPRAKPTVRTAAVEAEPVVVASAGRPVRAAVVALHGKPAEVGPAALRAPAPLPQEKGAANWGIQLGAYQDLLNARTRLHQAVGLLPQVLHSREFMIEPTRTGNQLLYRARLGGFQVEDASQACQRLVDIGVSCWIVTPDGDITRDPLRS</sequence>
<proteinExistence type="inferred from homology"/>
<dbReference type="InterPro" id="IPR036680">
    <property type="entry name" value="SPOR-like_sf"/>
</dbReference>
<dbReference type="Pfam" id="PF00768">
    <property type="entry name" value="Peptidase_S11"/>
    <property type="match status" value="1"/>
</dbReference>
<feature type="active site" description="Acyl-ester intermediate" evidence="7">
    <location>
        <position position="64"/>
    </location>
</feature>
<evidence type="ECO:0000259" key="10">
    <source>
        <dbReference type="Pfam" id="PF00768"/>
    </source>
</evidence>
<dbReference type="GO" id="GO:0042834">
    <property type="term" value="F:peptidoglycan binding"/>
    <property type="evidence" value="ECO:0007669"/>
    <property type="project" value="InterPro"/>
</dbReference>
<keyword evidence="6" id="KW-0961">Cell wall biogenesis/degradation</keyword>
<keyword evidence="2" id="KW-0732">Signal</keyword>
<dbReference type="EC" id="3.4.16.4" evidence="12"/>
<feature type="domain" description="SPOR" evidence="11">
    <location>
        <begin position="344"/>
        <end position="422"/>
    </location>
</feature>
<keyword evidence="13" id="KW-1185">Reference proteome</keyword>
<reference evidence="12 13" key="1">
    <citation type="submission" date="2017-03" db="EMBL/GenBank/DDBJ databases">
        <authorList>
            <person name="Afonso C.L."/>
            <person name="Miller P.J."/>
            <person name="Scott M.A."/>
            <person name="Spackman E."/>
            <person name="Goraichik I."/>
            <person name="Dimitrov K.M."/>
            <person name="Suarez D.L."/>
            <person name="Swayne D.E."/>
        </authorList>
    </citation>
    <scope>NUCLEOTIDE SEQUENCE [LARGE SCALE GENOMIC DNA]</scope>
    <source>
        <strain evidence="12 13">CECT 7691</strain>
    </source>
</reference>
<dbReference type="SUPFAM" id="SSF110997">
    <property type="entry name" value="Sporulation related repeat"/>
    <property type="match status" value="1"/>
</dbReference>
<dbReference type="EMBL" id="FWFR01000001">
    <property type="protein sequence ID" value="SLN43569.1"/>
    <property type="molecule type" value="Genomic_DNA"/>
</dbReference>
<dbReference type="Proteomes" id="UP000193200">
    <property type="component" value="Unassembled WGS sequence"/>
</dbReference>
<evidence type="ECO:0000256" key="7">
    <source>
        <dbReference type="PIRSR" id="PIRSR618044-1"/>
    </source>
</evidence>
<organism evidence="12 13">
    <name type="scientific">Oceanibacterium hippocampi</name>
    <dbReference type="NCBI Taxonomy" id="745714"/>
    <lineage>
        <taxon>Bacteria</taxon>
        <taxon>Pseudomonadati</taxon>
        <taxon>Pseudomonadota</taxon>
        <taxon>Alphaproteobacteria</taxon>
        <taxon>Sneathiellales</taxon>
        <taxon>Sneathiellaceae</taxon>
        <taxon>Oceanibacterium</taxon>
    </lineage>
</organism>
<evidence type="ECO:0000256" key="6">
    <source>
        <dbReference type="ARBA" id="ARBA00023316"/>
    </source>
</evidence>
<dbReference type="Gene3D" id="3.30.70.1070">
    <property type="entry name" value="Sporulation related repeat"/>
    <property type="match status" value="1"/>
</dbReference>
<dbReference type="Pfam" id="PF05036">
    <property type="entry name" value="SPOR"/>
    <property type="match status" value="1"/>
</dbReference>
<dbReference type="InParanoid" id="A0A1Y5SLU0"/>
<feature type="domain" description="Peptidase S11 D-alanyl-D-alanine carboxypeptidase A N-terminal" evidence="10">
    <location>
        <begin position="39"/>
        <end position="256"/>
    </location>
</feature>
<evidence type="ECO:0000313" key="12">
    <source>
        <dbReference type="EMBL" id="SLN43569.1"/>
    </source>
</evidence>
<feature type="active site" description="Proton acceptor" evidence="7">
    <location>
        <position position="67"/>
    </location>
</feature>
<dbReference type="InterPro" id="IPR007730">
    <property type="entry name" value="SPOR-like_dom"/>
</dbReference>
<name>A0A1Y5SLU0_9PROT</name>
<evidence type="ECO:0000256" key="1">
    <source>
        <dbReference type="ARBA" id="ARBA00007164"/>
    </source>
</evidence>
<evidence type="ECO:0000256" key="3">
    <source>
        <dbReference type="ARBA" id="ARBA00022801"/>
    </source>
</evidence>
<keyword evidence="12" id="KW-0121">Carboxypeptidase</keyword>
<feature type="active site" evidence="7">
    <location>
        <position position="124"/>
    </location>
</feature>
<dbReference type="InterPro" id="IPR001967">
    <property type="entry name" value="Peptidase_S11_N"/>
</dbReference>
<dbReference type="GO" id="GO:0008360">
    <property type="term" value="P:regulation of cell shape"/>
    <property type="evidence" value="ECO:0007669"/>
    <property type="project" value="UniProtKB-KW"/>
</dbReference>
<dbReference type="RefSeq" id="WP_085883048.1">
    <property type="nucleotide sequence ID" value="NZ_FWFR01000001.1"/>
</dbReference>
<dbReference type="PRINTS" id="PR00725">
    <property type="entry name" value="DADACBPTASE1"/>
</dbReference>
<dbReference type="OrthoDB" id="5291989at2"/>
<dbReference type="InterPro" id="IPR018044">
    <property type="entry name" value="Peptidase_S11"/>
</dbReference>
<evidence type="ECO:0000256" key="4">
    <source>
        <dbReference type="ARBA" id="ARBA00022960"/>
    </source>
</evidence>
<evidence type="ECO:0000256" key="8">
    <source>
        <dbReference type="PIRSR" id="PIRSR618044-2"/>
    </source>
</evidence>
<keyword evidence="12" id="KW-0645">Protease</keyword>
<dbReference type="GO" id="GO:0009002">
    <property type="term" value="F:serine-type D-Ala-D-Ala carboxypeptidase activity"/>
    <property type="evidence" value="ECO:0007669"/>
    <property type="project" value="UniProtKB-EC"/>
</dbReference>
<dbReference type="GO" id="GO:0071555">
    <property type="term" value="P:cell wall organization"/>
    <property type="evidence" value="ECO:0007669"/>
    <property type="project" value="UniProtKB-KW"/>
</dbReference>
<dbReference type="Gene3D" id="3.40.710.10">
    <property type="entry name" value="DD-peptidase/beta-lactamase superfamily"/>
    <property type="match status" value="1"/>
</dbReference>
<evidence type="ECO:0000256" key="9">
    <source>
        <dbReference type="RuleBase" id="RU004016"/>
    </source>
</evidence>
<comment type="similarity">
    <text evidence="1 9">Belongs to the peptidase S11 family.</text>
</comment>
<dbReference type="GO" id="GO:0006508">
    <property type="term" value="P:proteolysis"/>
    <property type="evidence" value="ECO:0007669"/>
    <property type="project" value="InterPro"/>
</dbReference>
<accession>A0A1Y5SLU0</accession>
<dbReference type="GO" id="GO:0009252">
    <property type="term" value="P:peptidoglycan biosynthetic process"/>
    <property type="evidence" value="ECO:0007669"/>
    <property type="project" value="UniProtKB-KW"/>
</dbReference>
<feature type="binding site" evidence="8">
    <location>
        <position position="226"/>
    </location>
    <ligand>
        <name>substrate</name>
    </ligand>
</feature>
<gene>
    <name evidence="12" type="primary">dacF</name>
    <name evidence="12" type="ORF">OCH7691_01816</name>
</gene>
<evidence type="ECO:0000256" key="2">
    <source>
        <dbReference type="ARBA" id="ARBA00022729"/>
    </source>
</evidence>
<keyword evidence="5" id="KW-0573">Peptidoglycan synthesis</keyword>
<evidence type="ECO:0000259" key="11">
    <source>
        <dbReference type="Pfam" id="PF05036"/>
    </source>
</evidence>